<evidence type="ECO:0000313" key="2">
    <source>
        <dbReference type="EMBL" id="MDT0484669.1"/>
    </source>
</evidence>
<evidence type="ECO:0000256" key="1">
    <source>
        <dbReference type="SAM" id="Coils"/>
    </source>
</evidence>
<dbReference type="EMBL" id="JAVREZ010000012">
    <property type="protein sequence ID" value="MDT0484669.1"/>
    <property type="molecule type" value="Genomic_DNA"/>
</dbReference>
<feature type="coiled-coil region" evidence="1">
    <location>
        <begin position="5"/>
        <end position="46"/>
    </location>
</feature>
<dbReference type="Proteomes" id="UP001183824">
    <property type="component" value="Unassembled WGS sequence"/>
</dbReference>
<comment type="caution">
    <text evidence="2">The sequence shown here is derived from an EMBL/GenBank/DDBJ whole genome shotgun (WGS) entry which is preliminary data.</text>
</comment>
<name>A0ABU2VGG7_9ACTN</name>
<organism evidence="2 3">
    <name type="scientific">Streptomyces doebereineriae</name>
    <dbReference type="NCBI Taxonomy" id="3075528"/>
    <lineage>
        <taxon>Bacteria</taxon>
        <taxon>Bacillati</taxon>
        <taxon>Actinomycetota</taxon>
        <taxon>Actinomycetes</taxon>
        <taxon>Kitasatosporales</taxon>
        <taxon>Streptomycetaceae</taxon>
        <taxon>Streptomyces</taxon>
    </lineage>
</organism>
<accession>A0ABU2VGG7</accession>
<protein>
    <submittedName>
        <fullName evidence="2">Uncharacterized protein</fullName>
    </submittedName>
</protein>
<gene>
    <name evidence="2" type="ORF">RNB18_31575</name>
</gene>
<proteinExistence type="predicted"/>
<dbReference type="RefSeq" id="WP_311717522.1">
    <property type="nucleotide sequence ID" value="NZ_JAVREZ010000012.1"/>
</dbReference>
<evidence type="ECO:0000313" key="3">
    <source>
        <dbReference type="Proteomes" id="UP001183824"/>
    </source>
</evidence>
<keyword evidence="3" id="KW-1185">Reference proteome</keyword>
<reference evidence="3" key="1">
    <citation type="submission" date="2023-07" db="EMBL/GenBank/DDBJ databases">
        <title>30 novel species of actinomycetes from the DSMZ collection.</title>
        <authorList>
            <person name="Nouioui I."/>
        </authorList>
    </citation>
    <scope>NUCLEOTIDE SEQUENCE [LARGE SCALE GENOMIC DNA]</scope>
    <source>
        <strain evidence="3">DSM 41640</strain>
    </source>
</reference>
<sequence length="56" mass="6275">MGSLFEESEAREAAARARVEELEVELAELSGKLELARESLKSLRIAPEQSPTFSRR</sequence>
<keyword evidence="1" id="KW-0175">Coiled coil</keyword>